<dbReference type="EMBL" id="UESZ01000001">
    <property type="protein sequence ID" value="SSA36116.1"/>
    <property type="molecule type" value="Genomic_DNA"/>
</dbReference>
<dbReference type="OrthoDB" id="9805301at2"/>
<feature type="signal peptide" evidence="1">
    <location>
        <begin position="1"/>
        <end position="31"/>
    </location>
</feature>
<dbReference type="Pfam" id="PF01569">
    <property type="entry name" value="PAP2"/>
    <property type="match status" value="1"/>
</dbReference>
<dbReference type="AlphaFoldDB" id="A0A2Y8ZX56"/>
<dbReference type="InterPro" id="IPR000326">
    <property type="entry name" value="PAP2/HPO"/>
</dbReference>
<evidence type="ECO:0000259" key="2">
    <source>
        <dbReference type="Pfam" id="PF01569"/>
    </source>
</evidence>
<sequence length="488" mass="50747">MRVAFSTRSRRLLAGTSLLATGLLFTSTGLAAAGTYPSDTKPDILPALSGFNTLWQSSGVNDLHGTVLDSRTLQWNDRLASWINQNATKSQQFRALQNAAYLNSDGTGYDQSLTIADGLGSSLGAFYVKGRETGALPLASALINSSTGTTGAYISTGTAKATFSYPRPYLPGSASAPAATGDAAGCAPSVVNASSLSAIRAGKPWSDGAGGLKITRVPATVDTTHEFATSDVSLDAAYGQPGICTGGAFPSGHTTTAYEAGITLATLLPQLAPSILARASEAGNNRIVLGVHYPLDIIGGRINGEIALSARWGDPAFRAGVLQPAQAELTQYLTAQCQSVLHINTLAKCIAADQPYTDNPYGGKRIPGGSAQIVTNRRSALSVYTERLNYGFAPTTSWCQWASVPTGAESLLLSSFPTLTDSQRRQILAQTEGFAGNPLDTTAAHNDDSAVPASWQRLNLAAAMSATVKKLPGGNVLVLWTGGQPTVF</sequence>
<evidence type="ECO:0000313" key="4">
    <source>
        <dbReference type="Proteomes" id="UP000250028"/>
    </source>
</evidence>
<name>A0A2Y8ZX56_9MICO</name>
<dbReference type="Proteomes" id="UP000250028">
    <property type="component" value="Unassembled WGS sequence"/>
</dbReference>
<reference evidence="4" key="1">
    <citation type="submission" date="2016-10" db="EMBL/GenBank/DDBJ databases">
        <authorList>
            <person name="Varghese N."/>
            <person name="Submissions S."/>
        </authorList>
    </citation>
    <scope>NUCLEOTIDE SEQUENCE [LARGE SCALE GENOMIC DNA]</scope>
    <source>
        <strain evidence="4">DSM 22951</strain>
    </source>
</reference>
<feature type="chain" id="PRO_5039304186" evidence="1">
    <location>
        <begin position="32"/>
        <end position="488"/>
    </location>
</feature>
<accession>A0A2Y8ZX56</accession>
<dbReference type="GO" id="GO:0003993">
    <property type="term" value="F:acid phosphatase activity"/>
    <property type="evidence" value="ECO:0007669"/>
    <property type="project" value="InterPro"/>
</dbReference>
<dbReference type="PRINTS" id="PR00483">
    <property type="entry name" value="BACPHPHTASE"/>
</dbReference>
<dbReference type="SUPFAM" id="SSF48317">
    <property type="entry name" value="Acid phosphatase/Vanadium-dependent haloperoxidase"/>
    <property type="match status" value="1"/>
</dbReference>
<evidence type="ECO:0000256" key="1">
    <source>
        <dbReference type="SAM" id="SignalP"/>
    </source>
</evidence>
<dbReference type="InterPro" id="IPR036938">
    <property type="entry name" value="PAP2/HPO_sf"/>
</dbReference>
<keyword evidence="4" id="KW-1185">Reference proteome</keyword>
<organism evidence="3 4">
    <name type="scientific">Branchiibius hedensis</name>
    <dbReference type="NCBI Taxonomy" id="672460"/>
    <lineage>
        <taxon>Bacteria</taxon>
        <taxon>Bacillati</taxon>
        <taxon>Actinomycetota</taxon>
        <taxon>Actinomycetes</taxon>
        <taxon>Micrococcales</taxon>
        <taxon>Dermacoccaceae</taxon>
        <taxon>Branchiibius</taxon>
    </lineage>
</organism>
<dbReference type="InterPro" id="IPR001011">
    <property type="entry name" value="Acid_Pase_classA_bac"/>
</dbReference>
<dbReference type="Gene3D" id="1.20.144.10">
    <property type="entry name" value="Phosphatidic acid phosphatase type 2/haloperoxidase"/>
    <property type="match status" value="1"/>
</dbReference>
<evidence type="ECO:0000313" key="3">
    <source>
        <dbReference type="EMBL" id="SSA36116.1"/>
    </source>
</evidence>
<dbReference type="GO" id="GO:0030288">
    <property type="term" value="C:outer membrane-bounded periplasmic space"/>
    <property type="evidence" value="ECO:0007669"/>
    <property type="project" value="InterPro"/>
</dbReference>
<proteinExistence type="predicted"/>
<protein>
    <submittedName>
        <fullName evidence="3">PAP2 superfamily protein</fullName>
    </submittedName>
</protein>
<dbReference type="RefSeq" id="WP_109687847.1">
    <property type="nucleotide sequence ID" value="NZ_QGDN01000001.1"/>
</dbReference>
<gene>
    <name evidence="3" type="ORF">SAMN04489750_3496</name>
</gene>
<keyword evidence="1" id="KW-0732">Signal</keyword>
<feature type="domain" description="Phosphatidic acid phosphatase type 2/haloperoxidase" evidence="2">
    <location>
        <begin position="149"/>
        <end position="307"/>
    </location>
</feature>